<feature type="region of interest" description="Disordered" evidence="1">
    <location>
        <begin position="259"/>
        <end position="381"/>
    </location>
</feature>
<dbReference type="PROSITE" id="PS50940">
    <property type="entry name" value="CHIT_BIND_II"/>
    <property type="match status" value="2"/>
</dbReference>
<protein>
    <submittedName>
        <fullName evidence="4">Polycystic kidney disease protein 1-like 3-like 2</fullName>
    </submittedName>
</protein>
<feature type="non-terminal residue" evidence="4">
    <location>
        <position position="489"/>
    </location>
</feature>
<name>A0A8J5J6Y1_HOMAM</name>
<reference evidence="4" key="1">
    <citation type="journal article" date="2021" name="Sci. Adv.">
        <title>The American lobster genome reveals insights on longevity, neural, and immune adaptations.</title>
        <authorList>
            <person name="Polinski J.M."/>
            <person name="Zimin A.V."/>
            <person name="Clark K.F."/>
            <person name="Kohn A.B."/>
            <person name="Sadowski N."/>
            <person name="Timp W."/>
            <person name="Ptitsyn A."/>
            <person name="Khanna P."/>
            <person name="Romanova D.Y."/>
            <person name="Williams P."/>
            <person name="Greenwood S.J."/>
            <person name="Moroz L.L."/>
            <person name="Walt D.R."/>
            <person name="Bodnar A.G."/>
        </authorList>
    </citation>
    <scope>NUCLEOTIDE SEQUENCE</scope>
    <source>
        <strain evidence="4">GMGI-L3</strain>
    </source>
</reference>
<dbReference type="InterPro" id="IPR002557">
    <property type="entry name" value="Chitin-bd_dom"/>
</dbReference>
<feature type="compositionally biased region" description="Low complexity" evidence="1">
    <location>
        <begin position="371"/>
        <end position="381"/>
    </location>
</feature>
<gene>
    <name evidence="4" type="primary">Pkd1l3-L2</name>
    <name evidence="4" type="ORF">Hamer_G010719</name>
</gene>
<keyword evidence="5" id="KW-1185">Reference proteome</keyword>
<feature type="compositionally biased region" description="Low complexity" evidence="1">
    <location>
        <begin position="287"/>
        <end position="317"/>
    </location>
</feature>
<dbReference type="GO" id="GO:0005576">
    <property type="term" value="C:extracellular region"/>
    <property type="evidence" value="ECO:0007669"/>
    <property type="project" value="InterPro"/>
</dbReference>
<sequence>EDLFVYGLLASTILHMLGGASAETSRAVRNAATSGHHTISRLPDGKLPPHRPEGRHTTGSVLRDGLKHQAAGRRGKMKCGTMLVLVLFVQAQAVCSLICQDDDLSCSLTDPKKESGYCNRYWSCSDTERWVMELCDEDQNFDPINETCSSTYSCDRGWSCTPKEISSNADNCNKFWECSKSGSWFEKVCKLNEKFDPGKMKCDKRYEACIIEECQEPGEIEIVSEDCKVYKICWNISVWVFKRCPGKYHYDERLQDEEMTTPPPQVTTPPPQVATPPPQVATPPPQVATTPPQVATTPPQVATTPPQVATTPSQVTTTPPPQVTMPPQVTTTPPPQVTMPPQVTTTPPPQVATTITPPPPTQVTTPPPQVTTPTPEVTTPQVTSITSMETAILSTTEMALDITATSSGEVTSPQTSQVTTSVTDIGVPSVLETTSVPSIMTSTAEGEYYKSVKGLQCVLVKCSNDLTQDDVQCIVTCTTNGWSVPPQCQ</sequence>
<evidence type="ECO:0000256" key="1">
    <source>
        <dbReference type="SAM" id="MobiDB-lite"/>
    </source>
</evidence>
<comment type="caution">
    <text evidence="4">The sequence shown here is derived from an EMBL/GenBank/DDBJ whole genome shotgun (WGS) entry which is preliminary data.</text>
</comment>
<feature type="chain" id="PRO_5035328072" evidence="2">
    <location>
        <begin position="23"/>
        <end position="489"/>
    </location>
</feature>
<feature type="compositionally biased region" description="Pro residues" evidence="1">
    <location>
        <begin position="261"/>
        <end position="286"/>
    </location>
</feature>
<dbReference type="GO" id="GO:0008061">
    <property type="term" value="F:chitin binding"/>
    <property type="evidence" value="ECO:0007669"/>
    <property type="project" value="InterPro"/>
</dbReference>
<evidence type="ECO:0000259" key="3">
    <source>
        <dbReference type="PROSITE" id="PS50940"/>
    </source>
</evidence>
<feature type="signal peptide" evidence="2">
    <location>
        <begin position="1"/>
        <end position="22"/>
    </location>
</feature>
<dbReference type="Proteomes" id="UP000747542">
    <property type="component" value="Unassembled WGS sequence"/>
</dbReference>
<evidence type="ECO:0000256" key="2">
    <source>
        <dbReference type="SAM" id="SignalP"/>
    </source>
</evidence>
<dbReference type="SMART" id="SM00494">
    <property type="entry name" value="ChtBD2"/>
    <property type="match status" value="2"/>
</dbReference>
<feature type="compositionally biased region" description="Pro residues" evidence="1">
    <location>
        <begin position="346"/>
        <end position="370"/>
    </location>
</feature>
<dbReference type="EMBL" id="JAHLQT010047199">
    <property type="protein sequence ID" value="KAG7153405.1"/>
    <property type="molecule type" value="Genomic_DNA"/>
</dbReference>
<feature type="domain" description="Chitin-binding type-2" evidence="3">
    <location>
        <begin position="103"/>
        <end position="156"/>
    </location>
</feature>
<accession>A0A8J5J6Y1</accession>
<keyword evidence="2" id="KW-0732">Signal</keyword>
<organism evidence="4 5">
    <name type="scientific">Homarus americanus</name>
    <name type="common">American lobster</name>
    <dbReference type="NCBI Taxonomy" id="6706"/>
    <lineage>
        <taxon>Eukaryota</taxon>
        <taxon>Metazoa</taxon>
        <taxon>Ecdysozoa</taxon>
        <taxon>Arthropoda</taxon>
        <taxon>Crustacea</taxon>
        <taxon>Multicrustacea</taxon>
        <taxon>Malacostraca</taxon>
        <taxon>Eumalacostraca</taxon>
        <taxon>Eucarida</taxon>
        <taxon>Decapoda</taxon>
        <taxon>Pleocyemata</taxon>
        <taxon>Astacidea</taxon>
        <taxon>Nephropoidea</taxon>
        <taxon>Nephropidae</taxon>
        <taxon>Homarus</taxon>
    </lineage>
</organism>
<evidence type="ECO:0000313" key="5">
    <source>
        <dbReference type="Proteomes" id="UP000747542"/>
    </source>
</evidence>
<dbReference type="AlphaFoldDB" id="A0A8J5J6Y1"/>
<proteinExistence type="predicted"/>
<feature type="region of interest" description="Disordered" evidence="1">
    <location>
        <begin position="30"/>
        <end position="65"/>
    </location>
</feature>
<feature type="non-terminal residue" evidence="4">
    <location>
        <position position="1"/>
    </location>
</feature>
<feature type="domain" description="Chitin-binding type-2" evidence="3">
    <location>
        <begin position="157"/>
        <end position="211"/>
    </location>
</feature>
<evidence type="ECO:0000313" key="4">
    <source>
        <dbReference type="EMBL" id="KAG7153405.1"/>
    </source>
</evidence>